<evidence type="ECO:0000256" key="8">
    <source>
        <dbReference type="ARBA" id="ARBA00022989"/>
    </source>
</evidence>
<comment type="similarity">
    <text evidence="2">Belongs to the GSP M family.</text>
</comment>
<keyword evidence="5" id="KW-0997">Cell inner membrane</keyword>
<evidence type="ECO:0000256" key="5">
    <source>
        <dbReference type="ARBA" id="ARBA00022519"/>
    </source>
</evidence>
<proteinExistence type="inferred from homology"/>
<evidence type="ECO:0000256" key="9">
    <source>
        <dbReference type="ARBA" id="ARBA00023136"/>
    </source>
</evidence>
<accession>A0A2T5FVQ0</accession>
<name>A0A2T5FVQ0_9SPHN</name>
<keyword evidence="4" id="KW-1003">Cell membrane</keyword>
<keyword evidence="6 10" id="KW-0812">Transmembrane</keyword>
<keyword evidence="7" id="KW-0653">Protein transport</keyword>
<evidence type="ECO:0000256" key="2">
    <source>
        <dbReference type="ARBA" id="ARBA00010637"/>
    </source>
</evidence>
<dbReference type="Pfam" id="PF04612">
    <property type="entry name" value="T2SSM"/>
    <property type="match status" value="1"/>
</dbReference>
<keyword evidence="9 10" id="KW-0472">Membrane</keyword>
<evidence type="ECO:0000256" key="1">
    <source>
        <dbReference type="ARBA" id="ARBA00004377"/>
    </source>
</evidence>
<keyword evidence="12" id="KW-1185">Reference proteome</keyword>
<evidence type="ECO:0000256" key="3">
    <source>
        <dbReference type="ARBA" id="ARBA00022448"/>
    </source>
</evidence>
<protein>
    <submittedName>
        <fullName evidence="11">General secretion pathway protein GspM</fullName>
    </submittedName>
</protein>
<comment type="caution">
    <text evidence="11">The sequence shown here is derived from an EMBL/GenBank/DDBJ whole genome shotgun (WGS) entry which is preliminary data.</text>
</comment>
<evidence type="ECO:0000256" key="4">
    <source>
        <dbReference type="ARBA" id="ARBA00022475"/>
    </source>
</evidence>
<dbReference type="InterPro" id="IPR023229">
    <property type="entry name" value="T2SS_M_periplasmic_sf"/>
</dbReference>
<evidence type="ECO:0000313" key="11">
    <source>
        <dbReference type="EMBL" id="PTQ09853.1"/>
    </source>
</evidence>
<dbReference type="Gene3D" id="3.30.1360.100">
    <property type="entry name" value="General secretion pathway protein M, EpsM"/>
    <property type="match status" value="1"/>
</dbReference>
<reference evidence="11 12" key="1">
    <citation type="submission" date="2017-09" db="EMBL/GenBank/DDBJ databases">
        <title>Sphingomonas panjinensis sp.nov., isolated from oil-contaminated soil.</title>
        <authorList>
            <person name="Wang L."/>
            <person name="Chen L."/>
        </authorList>
    </citation>
    <scope>NUCLEOTIDE SEQUENCE [LARGE SCALE GENOMIC DNA]</scope>
    <source>
        <strain evidence="11 12">FW-11</strain>
    </source>
</reference>
<keyword evidence="3" id="KW-0813">Transport</keyword>
<gene>
    <name evidence="11" type="ORF">CLG96_11830</name>
</gene>
<organism evidence="11 12">
    <name type="scientific">Sphingomonas oleivorans</name>
    <dbReference type="NCBI Taxonomy" id="1735121"/>
    <lineage>
        <taxon>Bacteria</taxon>
        <taxon>Pseudomonadati</taxon>
        <taxon>Pseudomonadota</taxon>
        <taxon>Alphaproteobacteria</taxon>
        <taxon>Sphingomonadales</taxon>
        <taxon>Sphingomonadaceae</taxon>
        <taxon>Sphingomonas</taxon>
    </lineage>
</organism>
<evidence type="ECO:0000256" key="7">
    <source>
        <dbReference type="ARBA" id="ARBA00022927"/>
    </source>
</evidence>
<dbReference type="Proteomes" id="UP000244162">
    <property type="component" value="Unassembled WGS sequence"/>
</dbReference>
<comment type="subcellular location">
    <subcellularLocation>
        <location evidence="1">Cell inner membrane</location>
        <topology evidence="1">Single-pass membrane protein</topology>
    </subcellularLocation>
</comment>
<dbReference type="GO" id="GO:0015627">
    <property type="term" value="C:type II protein secretion system complex"/>
    <property type="evidence" value="ECO:0007669"/>
    <property type="project" value="InterPro"/>
</dbReference>
<dbReference type="AlphaFoldDB" id="A0A2T5FVQ0"/>
<dbReference type="EMBL" id="NWBU01000010">
    <property type="protein sequence ID" value="PTQ09853.1"/>
    <property type="molecule type" value="Genomic_DNA"/>
</dbReference>
<evidence type="ECO:0000256" key="10">
    <source>
        <dbReference type="SAM" id="Phobius"/>
    </source>
</evidence>
<dbReference type="GO" id="GO:0005886">
    <property type="term" value="C:plasma membrane"/>
    <property type="evidence" value="ECO:0007669"/>
    <property type="project" value="UniProtKB-SubCell"/>
</dbReference>
<dbReference type="SUPFAM" id="SSF103054">
    <property type="entry name" value="General secretion pathway protein M, EpsM"/>
    <property type="match status" value="1"/>
</dbReference>
<sequence>MKPLKPPRLPALDPHFARLALWWSERSRREQRLLAILGAVAALVLIMQLVVRPVLAARATALADIRTYETLATRLRAAGPNLGNQGRRLTGDVPTVVNASIGQFGLAVQKMEQEDGATRLVIADASYESLMRWLAELDRASSLRLISLRLDRRPAPGFVTAELLLSQ</sequence>
<evidence type="ECO:0000256" key="6">
    <source>
        <dbReference type="ARBA" id="ARBA00022692"/>
    </source>
</evidence>
<dbReference type="GO" id="GO:0015628">
    <property type="term" value="P:protein secretion by the type II secretion system"/>
    <property type="evidence" value="ECO:0007669"/>
    <property type="project" value="InterPro"/>
</dbReference>
<dbReference type="OrthoDB" id="7584512at2"/>
<dbReference type="RefSeq" id="WP_107968206.1">
    <property type="nucleotide sequence ID" value="NZ_NWBU01000010.1"/>
</dbReference>
<evidence type="ECO:0000313" key="12">
    <source>
        <dbReference type="Proteomes" id="UP000244162"/>
    </source>
</evidence>
<feature type="transmembrane region" description="Helical" evidence="10">
    <location>
        <begin position="33"/>
        <end position="51"/>
    </location>
</feature>
<keyword evidence="8 10" id="KW-1133">Transmembrane helix</keyword>
<dbReference type="InterPro" id="IPR007690">
    <property type="entry name" value="T2SS_GspM"/>
</dbReference>